<sequence length="160" mass="18912">MHVKFDEYEDLSYTKTFDDKEEEEEVRNEQNRDQCQESTPQQPPKTWRTVGYHPPEQIIGNTEDGVRTRRALQNNENDLAMISQIEPKSINEAIIDESWIEAMKEELLQFEKNEVWNLVPPPQNHSIIGTRWVFRNKLDENGKVIRNKARLVAQGYNQQE</sequence>
<dbReference type="EMBL" id="ASHM01073440">
    <property type="protein sequence ID" value="PNX55952.1"/>
    <property type="molecule type" value="Genomic_DNA"/>
</dbReference>
<reference evidence="3 4" key="2">
    <citation type="journal article" date="2017" name="Front. Plant Sci.">
        <title>Gene Classification and Mining of Molecular Markers Useful in Red Clover (Trifolium pratense) Breeding.</title>
        <authorList>
            <person name="Istvanek J."/>
            <person name="Dluhosova J."/>
            <person name="Dluhos P."/>
            <person name="Patkova L."/>
            <person name="Nedelnik J."/>
            <person name="Repkova J."/>
        </authorList>
    </citation>
    <scope>NUCLEOTIDE SEQUENCE [LARGE SCALE GENOMIC DNA]</scope>
    <source>
        <strain evidence="4">cv. Tatra</strain>
        <tissue evidence="3">Young leaves</tissue>
    </source>
</reference>
<evidence type="ECO:0000256" key="1">
    <source>
        <dbReference type="SAM" id="MobiDB-lite"/>
    </source>
</evidence>
<feature type="domain" description="Reverse transcriptase Ty1/copia-type" evidence="2">
    <location>
        <begin position="113"/>
        <end position="159"/>
    </location>
</feature>
<evidence type="ECO:0000313" key="4">
    <source>
        <dbReference type="Proteomes" id="UP000236291"/>
    </source>
</evidence>
<name>A0A2K3JPI8_TRIPR</name>
<dbReference type="STRING" id="57577.A0A2K3JPI8"/>
<dbReference type="AlphaFoldDB" id="A0A2K3JPI8"/>
<accession>A0A2K3JPI8</accession>
<evidence type="ECO:0000313" key="3">
    <source>
        <dbReference type="EMBL" id="PNX55952.1"/>
    </source>
</evidence>
<gene>
    <name evidence="3" type="ORF">L195_g049586</name>
</gene>
<comment type="caution">
    <text evidence="3">The sequence shown here is derived from an EMBL/GenBank/DDBJ whole genome shotgun (WGS) entry which is preliminary data.</text>
</comment>
<evidence type="ECO:0000259" key="2">
    <source>
        <dbReference type="Pfam" id="PF07727"/>
    </source>
</evidence>
<feature type="region of interest" description="Disordered" evidence="1">
    <location>
        <begin position="1"/>
        <end position="60"/>
    </location>
</feature>
<dbReference type="Proteomes" id="UP000236291">
    <property type="component" value="Unassembled WGS sequence"/>
</dbReference>
<organism evidence="3 4">
    <name type="scientific">Trifolium pratense</name>
    <name type="common">Red clover</name>
    <dbReference type="NCBI Taxonomy" id="57577"/>
    <lineage>
        <taxon>Eukaryota</taxon>
        <taxon>Viridiplantae</taxon>
        <taxon>Streptophyta</taxon>
        <taxon>Embryophyta</taxon>
        <taxon>Tracheophyta</taxon>
        <taxon>Spermatophyta</taxon>
        <taxon>Magnoliopsida</taxon>
        <taxon>eudicotyledons</taxon>
        <taxon>Gunneridae</taxon>
        <taxon>Pentapetalae</taxon>
        <taxon>rosids</taxon>
        <taxon>fabids</taxon>
        <taxon>Fabales</taxon>
        <taxon>Fabaceae</taxon>
        <taxon>Papilionoideae</taxon>
        <taxon>50 kb inversion clade</taxon>
        <taxon>NPAAA clade</taxon>
        <taxon>Hologalegina</taxon>
        <taxon>IRL clade</taxon>
        <taxon>Trifolieae</taxon>
        <taxon>Trifolium</taxon>
    </lineage>
</organism>
<protein>
    <recommendedName>
        <fullName evidence="2">Reverse transcriptase Ty1/copia-type domain-containing protein</fullName>
    </recommendedName>
</protein>
<dbReference type="InterPro" id="IPR013103">
    <property type="entry name" value="RVT_2"/>
</dbReference>
<feature type="non-terminal residue" evidence="3">
    <location>
        <position position="160"/>
    </location>
</feature>
<dbReference type="Pfam" id="PF07727">
    <property type="entry name" value="RVT_2"/>
    <property type="match status" value="1"/>
</dbReference>
<proteinExistence type="predicted"/>
<reference evidence="3 4" key="1">
    <citation type="journal article" date="2014" name="Am. J. Bot.">
        <title>Genome assembly and annotation for red clover (Trifolium pratense; Fabaceae).</title>
        <authorList>
            <person name="Istvanek J."/>
            <person name="Jaros M."/>
            <person name="Krenek A."/>
            <person name="Repkova J."/>
        </authorList>
    </citation>
    <scope>NUCLEOTIDE SEQUENCE [LARGE SCALE GENOMIC DNA]</scope>
    <source>
        <strain evidence="4">cv. Tatra</strain>
        <tissue evidence="3">Young leaves</tissue>
    </source>
</reference>